<evidence type="ECO:0000313" key="4">
    <source>
        <dbReference type="Proteomes" id="UP001501521"/>
    </source>
</evidence>
<gene>
    <name evidence="3" type="ORF">GCM10025789_14470</name>
</gene>
<feature type="transmembrane region" description="Helical" evidence="1">
    <location>
        <begin position="12"/>
        <end position="39"/>
    </location>
</feature>
<accession>A0ABP9FA19</accession>
<dbReference type="EMBL" id="BAABLV010000020">
    <property type="protein sequence ID" value="GAA4897653.1"/>
    <property type="molecule type" value="Genomic_DNA"/>
</dbReference>
<dbReference type="RefSeq" id="WP_345581147.1">
    <property type="nucleotide sequence ID" value="NZ_BAABLV010000020.1"/>
</dbReference>
<dbReference type="Proteomes" id="UP001501521">
    <property type="component" value="Unassembled WGS sequence"/>
</dbReference>
<comment type="caution">
    <text evidence="3">The sequence shown here is derived from an EMBL/GenBank/DDBJ whole genome shotgun (WGS) entry which is preliminary data.</text>
</comment>
<reference evidence="4" key="1">
    <citation type="journal article" date="2019" name="Int. J. Syst. Evol. Microbiol.">
        <title>The Global Catalogue of Microorganisms (GCM) 10K type strain sequencing project: providing services to taxonomists for standard genome sequencing and annotation.</title>
        <authorList>
            <consortium name="The Broad Institute Genomics Platform"/>
            <consortium name="The Broad Institute Genome Sequencing Center for Infectious Disease"/>
            <person name="Wu L."/>
            <person name="Ma J."/>
        </authorList>
    </citation>
    <scope>NUCLEOTIDE SEQUENCE [LARGE SCALE GENOMIC DNA]</scope>
    <source>
        <strain evidence="4">JCM 19125</strain>
    </source>
</reference>
<evidence type="ECO:0000313" key="3">
    <source>
        <dbReference type="EMBL" id="GAA4897653.1"/>
    </source>
</evidence>
<keyword evidence="1" id="KW-0472">Membrane</keyword>
<protein>
    <recommendedName>
        <fullName evidence="2">Putative Flp pilus-assembly TadG-like N-terminal domain-containing protein</fullName>
    </recommendedName>
</protein>
<feature type="domain" description="Putative Flp pilus-assembly TadG-like N-terminal" evidence="2">
    <location>
        <begin position="11"/>
        <end position="54"/>
    </location>
</feature>
<keyword evidence="4" id="KW-1185">Reference proteome</keyword>
<name>A0ABP9FA19_9ACTN</name>
<organism evidence="3 4">
    <name type="scientific">Tessaracoccus lubricantis</name>
    <dbReference type="NCBI Taxonomy" id="545543"/>
    <lineage>
        <taxon>Bacteria</taxon>
        <taxon>Bacillati</taxon>
        <taxon>Actinomycetota</taxon>
        <taxon>Actinomycetes</taxon>
        <taxon>Propionibacteriales</taxon>
        <taxon>Propionibacteriaceae</taxon>
        <taxon>Tessaracoccus</taxon>
    </lineage>
</organism>
<sequence length="335" mass="35246">MQRLNVKDEHGATAVVVGLMLVVLLGFGSLAVDAGALWWDKKQLQNGADAAALAIAQACVRDAASAECTVGENATAAEFAQLNKDSETRGSVTSLSTSAADRHVTVRTAATREPILAFVTGTEVTAEATATWSGAPSQMSTIPFAVSYCQFKWQNGGTSGMPVPGTPVAIYAKSKKNDFPDYSGGELPCADNPAHNESGGGFGFLVTKTGCETEFTNNEWVSSSPGNTFDSKCSREQILQHFGAVEGTIVKIPMFDNVRFPSGANADYQISGFAAIRVSGYCFHTVGLQLNVNKCTGDTQRIVGTFVGFGTLDDYAKSDGTATDYGVTSVKLTLN</sequence>
<keyword evidence="1" id="KW-1133">Transmembrane helix</keyword>
<keyword evidence="1" id="KW-0812">Transmembrane</keyword>
<evidence type="ECO:0000259" key="2">
    <source>
        <dbReference type="Pfam" id="PF13400"/>
    </source>
</evidence>
<dbReference type="Pfam" id="PF13400">
    <property type="entry name" value="Tad"/>
    <property type="match status" value="1"/>
</dbReference>
<evidence type="ECO:0000256" key="1">
    <source>
        <dbReference type="SAM" id="Phobius"/>
    </source>
</evidence>
<dbReference type="InterPro" id="IPR028087">
    <property type="entry name" value="Tad_N"/>
</dbReference>
<proteinExistence type="predicted"/>